<evidence type="ECO:0000256" key="1">
    <source>
        <dbReference type="SAM" id="MobiDB-lite"/>
    </source>
</evidence>
<gene>
    <name evidence="3" type="ORF">HGA15_30275</name>
</gene>
<evidence type="ECO:0000259" key="2">
    <source>
        <dbReference type="Pfam" id="PF02498"/>
    </source>
</evidence>
<reference evidence="3 4" key="1">
    <citation type="submission" date="2020-04" db="EMBL/GenBank/DDBJ databases">
        <title>MicrobeNet Type strains.</title>
        <authorList>
            <person name="Nicholson A.C."/>
        </authorList>
    </citation>
    <scope>NUCLEOTIDE SEQUENCE [LARGE SCALE GENOMIC DNA]</scope>
    <source>
        <strain evidence="3 4">JCM 3332</strain>
    </source>
</reference>
<comment type="caution">
    <text evidence="3">The sequence shown here is derived from an EMBL/GenBank/DDBJ whole genome shotgun (WGS) entry which is preliminary data.</text>
</comment>
<feature type="domain" description="Bro-N" evidence="2">
    <location>
        <begin position="28"/>
        <end position="117"/>
    </location>
</feature>
<dbReference type="EMBL" id="JAAXOT010000022">
    <property type="protein sequence ID" value="NKY60347.1"/>
    <property type="molecule type" value="Genomic_DNA"/>
</dbReference>
<feature type="region of interest" description="Disordered" evidence="1">
    <location>
        <begin position="71"/>
        <end position="91"/>
    </location>
</feature>
<organism evidence="3 4">
    <name type="scientific">Nocardia flavorosea</name>
    <dbReference type="NCBI Taxonomy" id="53429"/>
    <lineage>
        <taxon>Bacteria</taxon>
        <taxon>Bacillati</taxon>
        <taxon>Actinomycetota</taxon>
        <taxon>Actinomycetes</taxon>
        <taxon>Mycobacteriales</taxon>
        <taxon>Nocardiaceae</taxon>
        <taxon>Nocardia</taxon>
    </lineage>
</organism>
<dbReference type="Pfam" id="PF02498">
    <property type="entry name" value="Bro-N"/>
    <property type="match status" value="1"/>
</dbReference>
<evidence type="ECO:0000313" key="4">
    <source>
        <dbReference type="Proteomes" id="UP000570678"/>
    </source>
</evidence>
<name>A0A846YML5_9NOCA</name>
<protein>
    <recommendedName>
        <fullName evidence="2">Bro-N domain-containing protein</fullName>
    </recommendedName>
</protein>
<dbReference type="InterPro" id="IPR003497">
    <property type="entry name" value="BRO_N_domain"/>
</dbReference>
<dbReference type="RefSeq" id="WP_157117173.1">
    <property type="nucleotide sequence ID" value="NZ_JAAXOT010000022.1"/>
</dbReference>
<evidence type="ECO:0000313" key="3">
    <source>
        <dbReference type="EMBL" id="NKY60347.1"/>
    </source>
</evidence>
<sequence>MPQGTNFSPVHVNAQGGGDANNSPFDAIRRVRPDGSEYWSARDLMPLLGYDRWDRVPEVLDRAKASAQASGQDVANLFRPSSEKSGGRPRSNYELSRVACYLVAMNGDPRKPEVAAAQAYFAIRTRQAEVVEAHVLDTRARAQIELAKGRMELIRLADGLIDPKHLDVKARVVLAHGLGETPEIEATSMPLYVQTFLHEKVKSAKRVKQLNRPFGSAVKDAYILKYGTEPKKYPLDIGNGQVRPANAYTEADRHLMEEIWTARFAGEEAA</sequence>
<keyword evidence="4" id="KW-1185">Reference proteome</keyword>
<feature type="region of interest" description="Disordered" evidence="1">
    <location>
        <begin position="1"/>
        <end position="26"/>
    </location>
</feature>
<dbReference type="Proteomes" id="UP000570678">
    <property type="component" value="Unassembled WGS sequence"/>
</dbReference>
<proteinExistence type="predicted"/>
<dbReference type="AlphaFoldDB" id="A0A846YML5"/>
<accession>A0A846YML5</accession>